<reference evidence="3 4" key="1">
    <citation type="submission" date="2016-10" db="EMBL/GenBank/DDBJ databases">
        <title>Genome sequence of the basidiomycete white-rot fungus Trametes pubescens.</title>
        <authorList>
            <person name="Makela M.R."/>
            <person name="Granchi Z."/>
            <person name="Peng M."/>
            <person name="De Vries R.P."/>
            <person name="Grigoriev I."/>
            <person name="Riley R."/>
            <person name="Hilden K."/>
        </authorList>
    </citation>
    <scope>NUCLEOTIDE SEQUENCE [LARGE SCALE GENOMIC DNA]</scope>
    <source>
        <strain evidence="3 4">FBCC735</strain>
    </source>
</reference>
<evidence type="ECO:0000313" key="3">
    <source>
        <dbReference type="EMBL" id="OJT11407.1"/>
    </source>
</evidence>
<comment type="caution">
    <text evidence="3">The sequence shown here is derived from an EMBL/GenBank/DDBJ whole genome shotgun (WGS) entry which is preliminary data.</text>
</comment>
<evidence type="ECO:0000256" key="1">
    <source>
        <dbReference type="SAM" id="MobiDB-lite"/>
    </source>
</evidence>
<gene>
    <name evidence="3" type="ORF">TRAPUB_12072</name>
</gene>
<feature type="region of interest" description="Disordered" evidence="1">
    <location>
        <begin position="1"/>
        <end position="21"/>
    </location>
</feature>
<proteinExistence type="predicted"/>
<protein>
    <recommendedName>
        <fullName evidence="2">DUF6699 domain-containing protein</fullName>
    </recommendedName>
</protein>
<dbReference type="Pfam" id="PF20415">
    <property type="entry name" value="DUF6699"/>
    <property type="match status" value="1"/>
</dbReference>
<organism evidence="3 4">
    <name type="scientific">Trametes pubescens</name>
    <name type="common">White-rot fungus</name>
    <dbReference type="NCBI Taxonomy" id="154538"/>
    <lineage>
        <taxon>Eukaryota</taxon>
        <taxon>Fungi</taxon>
        <taxon>Dikarya</taxon>
        <taxon>Basidiomycota</taxon>
        <taxon>Agaricomycotina</taxon>
        <taxon>Agaricomycetes</taxon>
        <taxon>Polyporales</taxon>
        <taxon>Polyporaceae</taxon>
        <taxon>Trametes</taxon>
    </lineage>
</organism>
<evidence type="ECO:0000259" key="2">
    <source>
        <dbReference type="Pfam" id="PF20415"/>
    </source>
</evidence>
<name>A0A1M2VUX3_TRAPU</name>
<dbReference type="EMBL" id="MNAD01000645">
    <property type="protein sequence ID" value="OJT11407.1"/>
    <property type="molecule type" value="Genomic_DNA"/>
</dbReference>
<evidence type="ECO:0000313" key="4">
    <source>
        <dbReference type="Proteomes" id="UP000184267"/>
    </source>
</evidence>
<dbReference type="InterPro" id="IPR046522">
    <property type="entry name" value="DUF6699"/>
</dbReference>
<sequence>MPVLDTPFSIPASPQAPPNGLSAAPSSLYIGHEFDCESMVEDETPEACSLASVASQAQGTMTSFENISTSSLLAYTHLHRAPVKSSLTHSFTPIMYDVMLAPSARSVVDRLTRSAVPTSILDQPATDPPIPAGGWFVLQSHKLPWAIVVTASSRHCFPSPQSPASADAILLGRRLAIVGLSIHPPSLHTSTSGGSTITILDVLYAAHATLMVPITPEEWEALGHGSKAQRKVTRAYERRCTRMGGGWEGGVLRMDWLGQKTILAGVDVDKAAAPGEGKLVFAKP</sequence>
<accession>A0A1M2VUX3</accession>
<dbReference type="AlphaFoldDB" id="A0A1M2VUX3"/>
<keyword evidence="4" id="KW-1185">Reference proteome</keyword>
<feature type="domain" description="DUF6699" evidence="2">
    <location>
        <begin position="94"/>
        <end position="267"/>
    </location>
</feature>
<dbReference type="Proteomes" id="UP000184267">
    <property type="component" value="Unassembled WGS sequence"/>
</dbReference>
<dbReference type="OrthoDB" id="3242468at2759"/>